<protein>
    <submittedName>
        <fullName evidence="2">Sel1 domain protein repeat-containing protein</fullName>
    </submittedName>
</protein>
<organism evidence="2 3">
    <name type="scientific">Pseudomonas putida (strain GB-1)</name>
    <dbReference type="NCBI Taxonomy" id="76869"/>
    <lineage>
        <taxon>Bacteria</taxon>
        <taxon>Pseudomonadati</taxon>
        <taxon>Pseudomonadota</taxon>
        <taxon>Gammaproteobacteria</taxon>
        <taxon>Pseudomonadales</taxon>
        <taxon>Pseudomonadaceae</taxon>
        <taxon>Pseudomonas</taxon>
    </lineage>
</organism>
<feature type="compositionally biased region" description="Acidic residues" evidence="1">
    <location>
        <begin position="503"/>
        <end position="516"/>
    </location>
</feature>
<evidence type="ECO:0000313" key="2">
    <source>
        <dbReference type="EMBL" id="ABZ00451.1"/>
    </source>
</evidence>
<dbReference type="InterPro" id="IPR053440">
    <property type="entry name" value="Alginate_biosynth_AlgK"/>
</dbReference>
<proteinExistence type="predicted"/>
<dbReference type="NCBIfam" id="NF038194">
    <property type="entry name" value="AlgK_TPR_lipo"/>
    <property type="match status" value="1"/>
</dbReference>
<dbReference type="Gene3D" id="1.25.40.10">
    <property type="entry name" value="Tetratricopeptide repeat domain"/>
    <property type="match status" value="1"/>
</dbReference>
<dbReference type="Pfam" id="PF08238">
    <property type="entry name" value="Sel1"/>
    <property type="match status" value="4"/>
</dbReference>
<dbReference type="SUPFAM" id="SSF81901">
    <property type="entry name" value="HCP-like"/>
    <property type="match status" value="2"/>
</dbReference>
<accession>B0KGQ5</accession>
<feature type="compositionally biased region" description="Polar residues" evidence="1">
    <location>
        <begin position="469"/>
        <end position="480"/>
    </location>
</feature>
<dbReference type="KEGG" id="ppg:PputGB1_4564"/>
<feature type="compositionally biased region" description="Polar residues" evidence="1">
    <location>
        <begin position="22"/>
        <end position="33"/>
    </location>
</feature>
<dbReference type="AlphaFoldDB" id="B0KGQ5"/>
<name>B0KGQ5_PSEPG</name>
<dbReference type="eggNOG" id="COG0790">
    <property type="taxonomic scope" value="Bacteria"/>
</dbReference>
<dbReference type="InterPro" id="IPR006597">
    <property type="entry name" value="Sel1-like"/>
</dbReference>
<dbReference type="HOGENOM" id="CLU_595617_0_0_6"/>
<gene>
    <name evidence="2" type="ordered locus">PputGB1_4564</name>
</gene>
<reference evidence="2 3" key="1">
    <citation type="submission" date="2008-01" db="EMBL/GenBank/DDBJ databases">
        <title>Complete sequence of Pseudomonas putida GB-1.</title>
        <authorList>
            <consortium name="US DOE Joint Genome Institute"/>
            <person name="Copeland A."/>
            <person name="Lucas S."/>
            <person name="Lapidus A."/>
            <person name="Barry K."/>
            <person name="Glavina del Rio T."/>
            <person name="Dalin E."/>
            <person name="Tice H."/>
            <person name="Pitluck S."/>
            <person name="Bruce D."/>
            <person name="Goodwin L."/>
            <person name="Chertkov O."/>
            <person name="Brettin T."/>
            <person name="Detter J.C."/>
            <person name="Han C."/>
            <person name="Kuske C.R."/>
            <person name="Schmutz J."/>
            <person name="Larimer F."/>
            <person name="Land M."/>
            <person name="Hauser L."/>
            <person name="Kyrpides N."/>
            <person name="Kim E."/>
            <person name="McCarthy J.K."/>
            <person name="Richardson P."/>
        </authorList>
    </citation>
    <scope>NUCLEOTIDE SEQUENCE [LARGE SCALE GENOMIC DNA]</scope>
    <source>
        <strain evidence="2 3">GB-1</strain>
    </source>
</reference>
<dbReference type="SMART" id="SM00671">
    <property type="entry name" value="SEL1"/>
    <property type="match status" value="4"/>
</dbReference>
<feature type="region of interest" description="Disordered" evidence="1">
    <location>
        <begin position="1"/>
        <end position="41"/>
    </location>
</feature>
<dbReference type="InterPro" id="IPR050767">
    <property type="entry name" value="Sel1_AlgK"/>
</dbReference>
<dbReference type="PANTHER" id="PTHR11102">
    <property type="entry name" value="SEL-1-LIKE PROTEIN"/>
    <property type="match status" value="1"/>
</dbReference>
<sequence>MTSMPPLRGLCPRSRHKAAPTGSESFSHLSPGTQPVGAALRRDRARSARPFAWCTLALAITLAGCAGLPDQRLANEAMKRGDTALAERNYKALADLGYSEAQVGLADIKVATRDPSQIKEAEATYRAAAATSPRAQARLGRLLVAKPDSTQAEREEAETLLKQAAKQGESNTLIPLAMLYLSYPQSFPKVNAQQQIDQWRAAGNPEAGLAQVLLYRTQGTYDQHLGDVEKICKAALNSTDICYVELATVYQKRGQADQQAALLAQLKSAYARGAVPATRVDSVARVLADRSLGQTDEKTAKDLLEQVAPANPASWVSLAQLLYDFPELGDTDQLMAYIDKGREAEQPRAELLLGRLYYEGKTLPADAKKAEQHLQAAADAGEISAHYYLGQLYRRGYLGNVEPQKAVDHLLAAARGGQNSADYALAQLFSEGHGIRPQPGNAWVFAQLSQANPTPQSSELLQQLDQQLTPDQRSQAQQLLGQEKRARGSMAQGANSTLALEALQDDEKEVDGEDSL</sequence>
<dbReference type="InterPro" id="IPR011990">
    <property type="entry name" value="TPR-like_helical_dom_sf"/>
</dbReference>
<dbReference type="Proteomes" id="UP000002157">
    <property type="component" value="Chromosome"/>
</dbReference>
<evidence type="ECO:0000313" key="3">
    <source>
        <dbReference type="Proteomes" id="UP000002157"/>
    </source>
</evidence>
<feature type="region of interest" description="Disordered" evidence="1">
    <location>
        <begin position="467"/>
        <end position="516"/>
    </location>
</feature>
<dbReference type="EMBL" id="CP000926">
    <property type="protein sequence ID" value="ABZ00451.1"/>
    <property type="molecule type" value="Genomic_DNA"/>
</dbReference>
<dbReference type="PANTHER" id="PTHR11102:SF160">
    <property type="entry name" value="ERAD-ASSOCIATED E3 UBIQUITIN-PROTEIN LIGASE COMPONENT HRD3"/>
    <property type="match status" value="1"/>
</dbReference>
<evidence type="ECO:0000256" key="1">
    <source>
        <dbReference type="SAM" id="MobiDB-lite"/>
    </source>
</evidence>
<dbReference type="RefSeq" id="WP_012274103.1">
    <property type="nucleotide sequence ID" value="NC_010322.1"/>
</dbReference>